<evidence type="ECO:0008006" key="3">
    <source>
        <dbReference type="Google" id="ProtNLM"/>
    </source>
</evidence>
<sequence>MPDTGVVPLAAARRRCLGTTPSGQEAKMNAKSTLSILALFAIAPAWAGGNDPVAELAERSGLSERKVQMVIGNRTAYAEYRYTYQRSLEKFIAAVGHDEYQRLVANGIPARTRLPADALALQEQPQTEEPRL</sequence>
<accession>A0ABP9DVJ5</accession>
<gene>
    <name evidence="1" type="ORF">GCM10023332_10350</name>
</gene>
<evidence type="ECO:0000313" key="1">
    <source>
        <dbReference type="EMBL" id="GAA4860264.1"/>
    </source>
</evidence>
<protein>
    <recommendedName>
        <fullName evidence="3">DUF4148 domain-containing protein</fullName>
    </recommendedName>
</protein>
<keyword evidence="2" id="KW-1185">Reference proteome</keyword>
<name>A0ABP9DVJ5_9GAMM</name>
<organism evidence="1 2">
    <name type="scientific">Luteimonas vadosa</name>
    <dbReference type="NCBI Taxonomy" id="1165507"/>
    <lineage>
        <taxon>Bacteria</taxon>
        <taxon>Pseudomonadati</taxon>
        <taxon>Pseudomonadota</taxon>
        <taxon>Gammaproteobacteria</taxon>
        <taxon>Lysobacterales</taxon>
        <taxon>Lysobacteraceae</taxon>
        <taxon>Luteimonas</taxon>
    </lineage>
</organism>
<proteinExistence type="predicted"/>
<reference evidence="2" key="1">
    <citation type="journal article" date="2019" name="Int. J. Syst. Evol. Microbiol.">
        <title>The Global Catalogue of Microorganisms (GCM) 10K type strain sequencing project: providing services to taxonomists for standard genome sequencing and annotation.</title>
        <authorList>
            <consortium name="The Broad Institute Genomics Platform"/>
            <consortium name="The Broad Institute Genome Sequencing Center for Infectious Disease"/>
            <person name="Wu L."/>
            <person name="Ma J."/>
        </authorList>
    </citation>
    <scope>NUCLEOTIDE SEQUENCE [LARGE SCALE GENOMIC DNA]</scope>
    <source>
        <strain evidence="2">JCM 18392</strain>
    </source>
</reference>
<evidence type="ECO:0000313" key="2">
    <source>
        <dbReference type="Proteomes" id="UP001501323"/>
    </source>
</evidence>
<comment type="caution">
    <text evidence="1">The sequence shown here is derived from an EMBL/GenBank/DDBJ whole genome shotgun (WGS) entry which is preliminary data.</text>
</comment>
<dbReference type="Proteomes" id="UP001501323">
    <property type="component" value="Unassembled WGS sequence"/>
</dbReference>
<dbReference type="EMBL" id="BAABJY010000001">
    <property type="protein sequence ID" value="GAA4860264.1"/>
    <property type="molecule type" value="Genomic_DNA"/>
</dbReference>